<accession>A0A0G2HVV1</accession>
<dbReference type="EMBL" id="LCZI01001132">
    <property type="protein sequence ID" value="KKZ62367.1"/>
    <property type="molecule type" value="Genomic_DNA"/>
</dbReference>
<comment type="caution">
    <text evidence="2">The sequence shown here is derived from an EMBL/GenBank/DDBJ whole genome shotgun (WGS) entry which is preliminary data.</text>
</comment>
<dbReference type="Proteomes" id="UP000034164">
    <property type="component" value="Unassembled WGS sequence"/>
</dbReference>
<feature type="region of interest" description="Disordered" evidence="1">
    <location>
        <begin position="1"/>
        <end position="26"/>
    </location>
</feature>
<dbReference type="VEuPathDB" id="FungiDB:EMCG_03234"/>
<sequence>MLKSGMSASGKLFSASLSPSREQPFCPEPHSPPLLFLLHHQSNRHPGCATLAVSSILQNIESMLKMC</sequence>
<dbReference type="AlphaFoldDB" id="A0A0G2HVV1"/>
<name>A0A0G2HVV1_9EURO</name>
<evidence type="ECO:0000256" key="1">
    <source>
        <dbReference type="SAM" id="MobiDB-lite"/>
    </source>
</evidence>
<protein>
    <submittedName>
        <fullName evidence="2">Uncharacterized protein</fullName>
    </submittedName>
</protein>
<gene>
    <name evidence="2" type="ORF">EMCG_03234</name>
</gene>
<organism evidence="2 3">
    <name type="scientific">[Emmonsia] crescens</name>
    <dbReference type="NCBI Taxonomy" id="73230"/>
    <lineage>
        <taxon>Eukaryota</taxon>
        <taxon>Fungi</taxon>
        <taxon>Dikarya</taxon>
        <taxon>Ascomycota</taxon>
        <taxon>Pezizomycotina</taxon>
        <taxon>Eurotiomycetes</taxon>
        <taxon>Eurotiomycetidae</taxon>
        <taxon>Onygenales</taxon>
        <taxon>Ajellomycetaceae</taxon>
        <taxon>Emergomyces</taxon>
    </lineage>
</organism>
<evidence type="ECO:0000313" key="2">
    <source>
        <dbReference type="EMBL" id="KKZ62367.1"/>
    </source>
</evidence>
<evidence type="ECO:0000313" key="3">
    <source>
        <dbReference type="Proteomes" id="UP000034164"/>
    </source>
</evidence>
<proteinExistence type="predicted"/>
<reference evidence="3" key="1">
    <citation type="journal article" date="2015" name="PLoS Genet.">
        <title>The dynamic genome and transcriptome of the human fungal pathogen Blastomyces and close relative Emmonsia.</title>
        <authorList>
            <person name="Munoz J.F."/>
            <person name="Gauthier G.M."/>
            <person name="Desjardins C.A."/>
            <person name="Gallo J.E."/>
            <person name="Holder J."/>
            <person name="Sullivan T.D."/>
            <person name="Marty A.J."/>
            <person name="Carmen J.C."/>
            <person name="Chen Z."/>
            <person name="Ding L."/>
            <person name="Gujja S."/>
            <person name="Magrini V."/>
            <person name="Misas E."/>
            <person name="Mitreva M."/>
            <person name="Priest M."/>
            <person name="Saif S."/>
            <person name="Whiston E.A."/>
            <person name="Young S."/>
            <person name="Zeng Q."/>
            <person name="Goldman W.E."/>
            <person name="Mardis E.R."/>
            <person name="Taylor J.W."/>
            <person name="McEwen J.G."/>
            <person name="Clay O.K."/>
            <person name="Klein B.S."/>
            <person name="Cuomo C.A."/>
        </authorList>
    </citation>
    <scope>NUCLEOTIDE SEQUENCE [LARGE SCALE GENOMIC DNA]</scope>
    <source>
        <strain evidence="3">UAMH 3008</strain>
    </source>
</reference>